<proteinExistence type="inferred from homology"/>
<feature type="binding site" evidence="5 6">
    <location>
        <position position="131"/>
    </location>
    <ligand>
        <name>substrate</name>
    </ligand>
</feature>
<dbReference type="NCBIfam" id="TIGR00936">
    <property type="entry name" value="ahcY"/>
    <property type="match status" value="1"/>
</dbReference>
<comment type="pathway">
    <text evidence="5 8">Amino-acid biosynthesis; L-homocysteine biosynthesis; L-homocysteine from S-adenosyl-L-homocysteine: step 1/1.</text>
</comment>
<dbReference type="SUPFAM" id="SSF51735">
    <property type="entry name" value="NAD(P)-binding Rossmann-fold domains"/>
    <property type="match status" value="1"/>
</dbReference>
<dbReference type="PROSITE" id="PS00738">
    <property type="entry name" value="ADOHCYASE_1"/>
    <property type="match status" value="1"/>
</dbReference>
<evidence type="ECO:0000256" key="5">
    <source>
        <dbReference type="HAMAP-Rule" id="MF_00563"/>
    </source>
</evidence>
<organism evidence="11 12">
    <name type="scientific">Candidatus Woesebacteria bacterium RIFCSPHIGHO2_12_FULL_41_24</name>
    <dbReference type="NCBI Taxonomy" id="1802510"/>
    <lineage>
        <taxon>Bacteria</taxon>
        <taxon>Candidatus Woeseibacteriota</taxon>
    </lineage>
</organism>
<keyword evidence="2 5" id="KW-0554">One-carbon metabolism</keyword>
<dbReference type="HAMAP" id="MF_00563">
    <property type="entry name" value="AdoHcyase"/>
    <property type="match status" value="1"/>
</dbReference>
<comment type="catalytic activity">
    <reaction evidence="5 8">
        <text>S-adenosyl-L-homocysteine + H2O = L-homocysteine + adenosine</text>
        <dbReference type="Rhea" id="RHEA:21708"/>
        <dbReference type="ChEBI" id="CHEBI:15377"/>
        <dbReference type="ChEBI" id="CHEBI:16335"/>
        <dbReference type="ChEBI" id="CHEBI:57856"/>
        <dbReference type="ChEBI" id="CHEBI:58199"/>
        <dbReference type="EC" id="3.13.2.1"/>
    </reaction>
</comment>
<evidence type="ECO:0000259" key="10">
    <source>
        <dbReference type="SMART" id="SM00997"/>
    </source>
</evidence>
<evidence type="ECO:0000256" key="9">
    <source>
        <dbReference type="RuleBase" id="RU004166"/>
    </source>
</evidence>
<dbReference type="SMART" id="SM00997">
    <property type="entry name" value="AdoHcyase_NAD"/>
    <property type="match status" value="1"/>
</dbReference>
<dbReference type="SMART" id="SM00996">
    <property type="entry name" value="AdoHcyase"/>
    <property type="match status" value="1"/>
</dbReference>
<feature type="binding site" evidence="5 7">
    <location>
        <position position="243"/>
    </location>
    <ligand>
        <name>NAD(+)</name>
        <dbReference type="ChEBI" id="CHEBI:57540"/>
    </ligand>
</feature>
<accession>A0A1F8AW90</accession>
<dbReference type="SUPFAM" id="SSF52283">
    <property type="entry name" value="Formate/glycerate dehydrogenase catalytic domain-like"/>
    <property type="match status" value="1"/>
</dbReference>
<evidence type="ECO:0000313" key="12">
    <source>
        <dbReference type="Proteomes" id="UP000178603"/>
    </source>
</evidence>
<dbReference type="InterPro" id="IPR000043">
    <property type="entry name" value="Adenosylhomocysteinase-like"/>
</dbReference>
<keyword evidence="3 5" id="KW-0378">Hydrolase</keyword>
<dbReference type="GO" id="GO:0004013">
    <property type="term" value="F:adenosylhomocysteinase activity"/>
    <property type="evidence" value="ECO:0007669"/>
    <property type="project" value="UniProtKB-UniRule"/>
</dbReference>
<evidence type="ECO:0000313" key="11">
    <source>
        <dbReference type="EMBL" id="OGM55518.1"/>
    </source>
</evidence>
<dbReference type="AlphaFoldDB" id="A0A1F8AW90"/>
<dbReference type="PANTHER" id="PTHR23420:SF0">
    <property type="entry name" value="ADENOSYLHOMOCYSTEINASE"/>
    <property type="match status" value="1"/>
</dbReference>
<gene>
    <name evidence="5" type="primary">ahcY</name>
    <name evidence="11" type="ORF">A3E44_01185</name>
</gene>
<dbReference type="Gene3D" id="3.40.50.1480">
    <property type="entry name" value="Adenosylhomocysteinase-like"/>
    <property type="match status" value="1"/>
</dbReference>
<dbReference type="InterPro" id="IPR015878">
    <property type="entry name" value="Ado_hCys_hydrolase_NAD-bd"/>
</dbReference>
<dbReference type="CDD" id="cd00401">
    <property type="entry name" value="SAHH"/>
    <property type="match status" value="1"/>
</dbReference>
<evidence type="ECO:0000256" key="8">
    <source>
        <dbReference type="RuleBase" id="RU000548"/>
    </source>
</evidence>
<dbReference type="PROSITE" id="PS00739">
    <property type="entry name" value="ADOHCYASE_2"/>
    <property type="match status" value="1"/>
</dbReference>
<feature type="binding site" evidence="5 6">
    <location>
        <position position="186"/>
    </location>
    <ligand>
        <name>substrate</name>
    </ligand>
</feature>
<evidence type="ECO:0000256" key="7">
    <source>
        <dbReference type="PIRSR" id="PIRSR001109-2"/>
    </source>
</evidence>
<feature type="binding site" evidence="5 7">
    <location>
        <begin position="157"/>
        <end position="159"/>
    </location>
    <ligand>
        <name>NAD(+)</name>
        <dbReference type="ChEBI" id="CHEBI:57540"/>
    </ligand>
</feature>
<dbReference type="Gene3D" id="3.40.50.720">
    <property type="entry name" value="NAD(P)-binding Rossmann-like Domain"/>
    <property type="match status" value="1"/>
</dbReference>
<dbReference type="EC" id="3.13.2.1" evidence="5"/>
<feature type="binding site" evidence="5">
    <location>
        <position position="278"/>
    </location>
    <ligand>
        <name>NAD(+)</name>
        <dbReference type="ChEBI" id="CHEBI:57540"/>
    </ligand>
</feature>
<dbReference type="GO" id="GO:0033353">
    <property type="term" value="P:S-adenosylmethionine cycle"/>
    <property type="evidence" value="ECO:0007669"/>
    <property type="project" value="TreeGrafter"/>
</dbReference>
<comment type="similarity">
    <text evidence="1 5 9">Belongs to the adenosylhomocysteinase family.</text>
</comment>
<evidence type="ECO:0000256" key="3">
    <source>
        <dbReference type="ARBA" id="ARBA00022801"/>
    </source>
</evidence>
<feature type="binding site" evidence="7">
    <location>
        <begin position="222"/>
        <end position="227"/>
    </location>
    <ligand>
        <name>NAD(+)</name>
        <dbReference type="ChEBI" id="CHEBI:57540"/>
    </ligand>
</feature>
<feature type="binding site" evidence="7">
    <location>
        <position position="353"/>
    </location>
    <ligand>
        <name>NAD(+)</name>
        <dbReference type="ChEBI" id="CHEBI:57540"/>
    </ligand>
</feature>
<comment type="cofactor">
    <cofactor evidence="5 7 8">
        <name>NAD(+)</name>
        <dbReference type="ChEBI" id="CHEBI:57540"/>
    </cofactor>
    <text evidence="5 7 8">Binds 1 NAD(+) per subunit.</text>
</comment>
<feature type="binding site" evidence="5 6">
    <location>
        <position position="59"/>
    </location>
    <ligand>
        <name>substrate</name>
    </ligand>
</feature>
<evidence type="ECO:0000256" key="4">
    <source>
        <dbReference type="ARBA" id="ARBA00023027"/>
    </source>
</evidence>
<dbReference type="EMBL" id="MGGW01000002">
    <property type="protein sequence ID" value="OGM55518.1"/>
    <property type="molecule type" value="Genomic_DNA"/>
</dbReference>
<keyword evidence="4 5" id="KW-0520">NAD</keyword>
<dbReference type="GO" id="GO:0006730">
    <property type="term" value="P:one-carbon metabolic process"/>
    <property type="evidence" value="ECO:0007669"/>
    <property type="project" value="UniProtKB-UniRule"/>
</dbReference>
<feature type="domain" description="S-adenosyl-L-homocysteine hydrolase NAD binding" evidence="10">
    <location>
        <begin position="191"/>
        <end position="352"/>
    </location>
</feature>
<comment type="caution">
    <text evidence="11">The sequence shown here is derived from an EMBL/GenBank/DDBJ whole genome shotgun (WGS) entry which is preliminary data.</text>
</comment>
<dbReference type="InterPro" id="IPR042172">
    <property type="entry name" value="Adenosylhomocyst_ase-like_sf"/>
</dbReference>
<dbReference type="Pfam" id="PF00670">
    <property type="entry name" value="AdoHcyase_NAD"/>
    <property type="match status" value="1"/>
</dbReference>
<feature type="binding site" evidence="5 6">
    <location>
        <position position="156"/>
    </location>
    <ligand>
        <name>substrate</name>
    </ligand>
</feature>
<name>A0A1F8AW90_9BACT</name>
<dbReference type="InterPro" id="IPR020082">
    <property type="entry name" value="S-Ado-L-homoCys_hydrolase_CS"/>
</dbReference>
<evidence type="ECO:0000256" key="1">
    <source>
        <dbReference type="ARBA" id="ARBA00007122"/>
    </source>
</evidence>
<evidence type="ECO:0000256" key="2">
    <source>
        <dbReference type="ARBA" id="ARBA00022563"/>
    </source>
</evidence>
<dbReference type="Pfam" id="PF05221">
    <property type="entry name" value="AdoHcyase"/>
    <property type="match status" value="2"/>
</dbReference>
<feature type="binding site" evidence="5 7">
    <location>
        <position position="346"/>
    </location>
    <ligand>
        <name>NAD(+)</name>
        <dbReference type="ChEBI" id="CHEBI:57540"/>
    </ligand>
</feature>
<dbReference type="UniPathway" id="UPA00314">
    <property type="reaction ID" value="UER00076"/>
</dbReference>
<protein>
    <recommendedName>
        <fullName evidence="5">Adenosylhomocysteinase</fullName>
        <ecNumber evidence="5">3.13.2.1</ecNumber>
    </recommendedName>
    <alternativeName>
        <fullName evidence="5">S-adenosyl-L-homocysteine hydrolase</fullName>
        <shortName evidence="5">AdoHcyase</shortName>
    </alternativeName>
</protein>
<dbReference type="InterPro" id="IPR036291">
    <property type="entry name" value="NAD(P)-bd_dom_sf"/>
</dbReference>
<feature type="binding site" evidence="5">
    <location>
        <begin position="220"/>
        <end position="225"/>
    </location>
    <ligand>
        <name>NAD(+)</name>
        <dbReference type="ChEBI" id="CHEBI:57540"/>
    </ligand>
</feature>
<dbReference type="Proteomes" id="UP000178603">
    <property type="component" value="Unassembled WGS sequence"/>
</dbReference>
<feature type="binding site" evidence="5 7">
    <location>
        <begin position="299"/>
        <end position="301"/>
    </location>
    <ligand>
        <name>NAD(+)</name>
        <dbReference type="ChEBI" id="CHEBI:57540"/>
    </ligand>
</feature>
<dbReference type="GO" id="GO:0005829">
    <property type="term" value="C:cytosol"/>
    <property type="evidence" value="ECO:0007669"/>
    <property type="project" value="TreeGrafter"/>
</dbReference>
<dbReference type="PANTHER" id="PTHR23420">
    <property type="entry name" value="ADENOSYLHOMOCYSTEINASE"/>
    <property type="match status" value="1"/>
</dbReference>
<dbReference type="FunFam" id="3.40.50.720:FF:000004">
    <property type="entry name" value="Adenosylhomocysteinase"/>
    <property type="match status" value="1"/>
</dbReference>
<dbReference type="GO" id="GO:0071269">
    <property type="term" value="P:L-homocysteine biosynthetic process"/>
    <property type="evidence" value="ECO:0007669"/>
    <property type="project" value="UniProtKB-UniRule"/>
</dbReference>
<keyword evidence="5" id="KW-0963">Cytoplasm</keyword>
<dbReference type="PIRSF" id="PIRSF001109">
    <property type="entry name" value="Ad_hcy_hydrolase"/>
    <property type="match status" value="1"/>
</dbReference>
<evidence type="ECO:0000256" key="6">
    <source>
        <dbReference type="PIRSR" id="PIRSR001109-1"/>
    </source>
</evidence>
<feature type="binding site" evidence="5">
    <location>
        <position position="191"/>
    </location>
    <ligand>
        <name>NAD(+)</name>
        <dbReference type="ChEBI" id="CHEBI:57540"/>
    </ligand>
</feature>
<dbReference type="NCBIfam" id="NF004005">
    <property type="entry name" value="PRK05476.2-3"/>
    <property type="match status" value="1"/>
</dbReference>
<feature type="binding site" evidence="5 6">
    <location>
        <position position="190"/>
    </location>
    <ligand>
        <name>substrate</name>
    </ligand>
</feature>
<comment type="subcellular location">
    <subcellularLocation>
        <location evidence="5">Cytoplasm</location>
    </subcellularLocation>
</comment>
<sequence length="424" mass="46839">MRRLNLDQYEIVDLALAKEGKLRIEWAARSMPVLQLIKERFRKDKPFRNIKIGACLHVTSETANLMITLAAGGAEVALCACNPLSTQDEVAASLVSDYQVSVFAQKGEDTKTYYKHIEKVLDNHPNITMDDGGDLVFYLHTKRKSQLKDIIGSNEETTTGVIRLRAMEEAGKLRVPAVAVNYSLTKHVFDNRYGTGQSAIDGIIRSSNVLLAGKKFVVVGYGWCGRGIAMRARGMGSKVIVCEVDSVKALEAVMDGFEVARMEDAAPVGDLFVTATGNIEVITLAHMRKMKDGALLANSGHFNVEIEVGKLEKKAKSKRVIRKNLEEYTFANSNRIMVLAQGRLVNLVGAEGHPAEVMDMSFANQALAAEWLVKNKGKLEAKVYTLGSEFDNKIASLKLRSKGIKIDKLTPRQKKYLTSWQEGT</sequence>
<reference evidence="11 12" key="1">
    <citation type="journal article" date="2016" name="Nat. Commun.">
        <title>Thousands of microbial genomes shed light on interconnected biogeochemical processes in an aquifer system.</title>
        <authorList>
            <person name="Anantharaman K."/>
            <person name="Brown C.T."/>
            <person name="Hug L.A."/>
            <person name="Sharon I."/>
            <person name="Castelle C.J."/>
            <person name="Probst A.J."/>
            <person name="Thomas B.C."/>
            <person name="Singh A."/>
            <person name="Wilkins M.J."/>
            <person name="Karaoz U."/>
            <person name="Brodie E.L."/>
            <person name="Williams K.H."/>
            <person name="Hubbard S.S."/>
            <person name="Banfield J.F."/>
        </authorList>
    </citation>
    <scope>NUCLEOTIDE SEQUENCE [LARGE SCALE GENOMIC DNA]</scope>
</reference>
<comment type="function">
    <text evidence="5">May play a key role in the regulation of the intracellular concentration of adenosylhomocysteine.</text>
</comment>